<evidence type="ECO:0000313" key="2">
    <source>
        <dbReference type="Proteomes" id="UP000183053"/>
    </source>
</evidence>
<dbReference type="InterPro" id="IPR023346">
    <property type="entry name" value="Lysozyme-like_dom_sf"/>
</dbReference>
<dbReference type="Proteomes" id="UP000183053">
    <property type="component" value="Unassembled WGS sequence"/>
</dbReference>
<dbReference type="AlphaFoldDB" id="A0A1H1AAA0"/>
<dbReference type="STRING" id="47312.SAMN04489765_0128"/>
<accession>A0A1H1AAA0</accession>
<reference evidence="2" key="1">
    <citation type="submission" date="2016-10" db="EMBL/GenBank/DDBJ databases">
        <authorList>
            <person name="Varghese N."/>
            <person name="Submissions S."/>
        </authorList>
    </citation>
    <scope>NUCLEOTIDE SEQUENCE [LARGE SCALE GENOMIC DNA]</scope>
    <source>
        <strain evidence="2">DSM 44142</strain>
    </source>
</reference>
<sequence length="193" mass="20346">MMHYALPQRNPWRTALVVTVVAAGLVGLGAGPAQAEPVKPVPAEYAAAVKTAGTTCSQIDSALVASIVNNESAWDANARSVTDRVGPGQLGKVEQEKYLRAGESATSPVDGTIALSRYLCDVAQQVDERLGGKAEAAQVQRPAVYVAAFWAGVNRTVELVTKVRAEDSTDRDQTAVYVQRVMSDGAEYAGQGI</sequence>
<evidence type="ECO:0008006" key="3">
    <source>
        <dbReference type="Google" id="ProtNLM"/>
    </source>
</evidence>
<proteinExistence type="predicted"/>
<gene>
    <name evidence="1" type="ORF">SAMN04489765_0128</name>
</gene>
<protein>
    <recommendedName>
        <fullName evidence="3">Transglycosylase SLT domain-containing protein</fullName>
    </recommendedName>
</protein>
<dbReference type="Gene3D" id="1.10.530.10">
    <property type="match status" value="1"/>
</dbReference>
<evidence type="ECO:0000313" key="1">
    <source>
        <dbReference type="EMBL" id="SDQ36592.1"/>
    </source>
</evidence>
<dbReference type="SUPFAM" id="SSF53955">
    <property type="entry name" value="Lysozyme-like"/>
    <property type="match status" value="1"/>
</dbReference>
<dbReference type="OrthoDB" id="9815778at2"/>
<dbReference type="EMBL" id="FNLF01000002">
    <property type="protein sequence ID" value="SDQ36592.1"/>
    <property type="molecule type" value="Genomic_DNA"/>
</dbReference>
<keyword evidence="2" id="KW-1185">Reference proteome</keyword>
<name>A0A1H1AAA0_9ACTN</name>
<dbReference type="RefSeq" id="WP_139184117.1">
    <property type="nucleotide sequence ID" value="NZ_FNLF01000002.1"/>
</dbReference>
<organism evidence="1 2">
    <name type="scientific">Tsukamurella pulmonis</name>
    <dbReference type="NCBI Taxonomy" id="47312"/>
    <lineage>
        <taxon>Bacteria</taxon>
        <taxon>Bacillati</taxon>
        <taxon>Actinomycetota</taxon>
        <taxon>Actinomycetes</taxon>
        <taxon>Mycobacteriales</taxon>
        <taxon>Tsukamurellaceae</taxon>
        <taxon>Tsukamurella</taxon>
    </lineage>
</organism>